<dbReference type="Pfam" id="PF00535">
    <property type="entry name" value="Glycos_transf_2"/>
    <property type="match status" value="2"/>
</dbReference>
<dbReference type="PANTHER" id="PTHR43685:SF2">
    <property type="entry name" value="GLYCOSYLTRANSFERASE 2-LIKE DOMAIN-CONTAINING PROTEIN"/>
    <property type="match status" value="1"/>
</dbReference>
<dbReference type="SUPFAM" id="SSF53448">
    <property type="entry name" value="Nucleotide-diphospho-sugar transferases"/>
    <property type="match status" value="1"/>
</dbReference>
<dbReference type="EMBL" id="FZOC01000006">
    <property type="protein sequence ID" value="SNS11118.1"/>
    <property type="molecule type" value="Genomic_DNA"/>
</dbReference>
<dbReference type="GO" id="GO:0016740">
    <property type="term" value="F:transferase activity"/>
    <property type="evidence" value="ECO:0007669"/>
    <property type="project" value="UniProtKB-KW"/>
</dbReference>
<dbReference type="InterPro" id="IPR029044">
    <property type="entry name" value="Nucleotide-diphossugar_trans"/>
</dbReference>
<dbReference type="Proteomes" id="UP000198324">
    <property type="component" value="Unassembled WGS sequence"/>
</dbReference>
<evidence type="ECO:0000259" key="1">
    <source>
        <dbReference type="Pfam" id="PF00535"/>
    </source>
</evidence>
<keyword evidence="3" id="KW-1185">Reference proteome</keyword>
<reference evidence="2 3" key="1">
    <citation type="submission" date="2017-06" db="EMBL/GenBank/DDBJ databases">
        <authorList>
            <person name="Kim H.J."/>
            <person name="Triplett B.A."/>
        </authorList>
    </citation>
    <scope>NUCLEOTIDE SEQUENCE [LARGE SCALE GENOMIC DNA]</scope>
    <source>
        <strain evidence="2 3">DSM 13116</strain>
    </source>
</reference>
<feature type="domain" description="Glycosyltransferase 2-like" evidence="1">
    <location>
        <begin position="93"/>
        <end position="170"/>
    </location>
</feature>
<name>A0A239BUM8_9BACT</name>
<dbReference type="OrthoDB" id="5379872at2"/>
<protein>
    <submittedName>
        <fullName evidence="2">Glycosyl transferase family 2</fullName>
    </submittedName>
</protein>
<dbReference type="InterPro" id="IPR001173">
    <property type="entry name" value="Glyco_trans_2-like"/>
</dbReference>
<dbReference type="PANTHER" id="PTHR43685">
    <property type="entry name" value="GLYCOSYLTRANSFERASE"/>
    <property type="match status" value="1"/>
</dbReference>
<feature type="domain" description="Glycosyltransferase 2-like" evidence="1">
    <location>
        <begin position="5"/>
        <end position="54"/>
    </location>
</feature>
<proteinExistence type="predicted"/>
<evidence type="ECO:0000313" key="2">
    <source>
        <dbReference type="EMBL" id="SNS11118.1"/>
    </source>
</evidence>
<keyword evidence="2" id="KW-0808">Transferase</keyword>
<sequence length="268" mass="30645">MPRVSIVIPNFNQHKYLPGCVDHCWFQTHEDLELIIVDGGSTDGTKDYLRQLPQELELRESTPIMAMDAAGNIVHKRCRSYREDTHAEHPRRILKIIASETDLGRTGTYNAGFRQVTGEYCTYIVGDDLPHPHMIEELARTLDETGADLAYSDFSIVTDDDRILRLVRKPDYDFTACFAEWFHIGVSTLHRASWLQKTGLMDEEFQFANDYAHYLRMAMHGARFVHVPRVLYSVRFHGAMTQHEESCRLAFLAREFLAGGEPGLKPGA</sequence>
<dbReference type="Gene3D" id="3.90.550.10">
    <property type="entry name" value="Spore Coat Polysaccharide Biosynthesis Protein SpsA, Chain A"/>
    <property type="match status" value="1"/>
</dbReference>
<dbReference type="AlphaFoldDB" id="A0A239BUM8"/>
<evidence type="ECO:0000313" key="3">
    <source>
        <dbReference type="Proteomes" id="UP000198324"/>
    </source>
</evidence>
<dbReference type="InterPro" id="IPR050834">
    <property type="entry name" value="Glycosyltransf_2"/>
</dbReference>
<dbReference type="RefSeq" id="WP_089274988.1">
    <property type="nucleotide sequence ID" value="NZ_FZOC01000006.1"/>
</dbReference>
<organism evidence="2 3">
    <name type="scientific">Humidesulfovibrio mexicanus</name>
    <dbReference type="NCBI Taxonomy" id="147047"/>
    <lineage>
        <taxon>Bacteria</taxon>
        <taxon>Pseudomonadati</taxon>
        <taxon>Thermodesulfobacteriota</taxon>
        <taxon>Desulfovibrionia</taxon>
        <taxon>Desulfovibrionales</taxon>
        <taxon>Desulfovibrionaceae</taxon>
        <taxon>Humidesulfovibrio</taxon>
    </lineage>
</organism>
<accession>A0A239BUM8</accession>
<gene>
    <name evidence="2" type="ORF">SAMN04488503_2787</name>
</gene>